<evidence type="ECO:0000256" key="4">
    <source>
        <dbReference type="HAMAP-Rule" id="MF_01609"/>
    </source>
</evidence>
<dbReference type="EC" id="6.3.2.2" evidence="4"/>
<evidence type="ECO:0000256" key="3">
    <source>
        <dbReference type="ARBA" id="ARBA00022840"/>
    </source>
</evidence>
<organism evidence="5 6">
    <name type="scientific">Chitinimonas prasina</name>
    <dbReference type="NCBI Taxonomy" id="1434937"/>
    <lineage>
        <taxon>Bacteria</taxon>
        <taxon>Pseudomonadati</taxon>
        <taxon>Pseudomonadota</taxon>
        <taxon>Betaproteobacteria</taxon>
        <taxon>Neisseriales</taxon>
        <taxon>Chitinibacteraceae</taxon>
        <taxon>Chitinimonas</taxon>
    </lineage>
</organism>
<dbReference type="Gene3D" id="3.30.590.20">
    <property type="match status" value="1"/>
</dbReference>
<dbReference type="InterPro" id="IPR011793">
    <property type="entry name" value="YbdK"/>
</dbReference>
<keyword evidence="2 4" id="KW-0547">Nucleotide-binding</keyword>
<evidence type="ECO:0000256" key="2">
    <source>
        <dbReference type="ARBA" id="ARBA00022741"/>
    </source>
</evidence>
<dbReference type="PANTHER" id="PTHR36510:SF1">
    <property type="entry name" value="GLUTAMATE--CYSTEINE LIGASE 2-RELATED"/>
    <property type="match status" value="1"/>
</dbReference>
<evidence type="ECO:0000256" key="1">
    <source>
        <dbReference type="ARBA" id="ARBA00022598"/>
    </source>
</evidence>
<protein>
    <recommendedName>
        <fullName evidence="4">Putative glutamate--cysteine ligase 2</fullName>
        <ecNumber evidence="4">6.3.2.2</ecNumber>
    </recommendedName>
    <alternativeName>
        <fullName evidence="4">Gamma-glutamylcysteine synthetase 2</fullName>
        <shortName evidence="4">GCS 2</shortName>
        <shortName evidence="4">Gamma-GCS 2</shortName>
    </alternativeName>
</protein>
<keyword evidence="6" id="KW-1185">Reference proteome</keyword>
<dbReference type="NCBIfam" id="TIGR02050">
    <property type="entry name" value="gshA_cyan_rel"/>
    <property type="match status" value="1"/>
</dbReference>
<dbReference type="InterPro" id="IPR050141">
    <property type="entry name" value="GCL_type2/YbdK_subfam"/>
</dbReference>
<dbReference type="EMBL" id="BSOG01000004">
    <property type="protein sequence ID" value="GLR14411.1"/>
    <property type="molecule type" value="Genomic_DNA"/>
</dbReference>
<comment type="function">
    <text evidence="4">ATP-dependent carboxylate-amine ligase which exhibits weak glutamate--cysteine ligase activity.</text>
</comment>
<gene>
    <name evidence="5" type="ORF">GCM10007907_32010</name>
</gene>
<evidence type="ECO:0000313" key="6">
    <source>
        <dbReference type="Proteomes" id="UP001156706"/>
    </source>
</evidence>
<dbReference type="RefSeq" id="WP_284197484.1">
    <property type="nucleotide sequence ID" value="NZ_BSOG01000004.1"/>
</dbReference>
<evidence type="ECO:0000313" key="5">
    <source>
        <dbReference type="EMBL" id="GLR14411.1"/>
    </source>
</evidence>
<dbReference type="Pfam" id="PF04107">
    <property type="entry name" value="GCS2"/>
    <property type="match status" value="1"/>
</dbReference>
<reference evidence="6" key="1">
    <citation type="journal article" date="2019" name="Int. J. Syst. Evol. Microbiol.">
        <title>The Global Catalogue of Microorganisms (GCM) 10K type strain sequencing project: providing services to taxonomists for standard genome sequencing and annotation.</title>
        <authorList>
            <consortium name="The Broad Institute Genomics Platform"/>
            <consortium name="The Broad Institute Genome Sequencing Center for Infectious Disease"/>
            <person name="Wu L."/>
            <person name="Ma J."/>
        </authorList>
    </citation>
    <scope>NUCLEOTIDE SEQUENCE [LARGE SCALE GENOMIC DNA]</scope>
    <source>
        <strain evidence="6">NBRC 110044</strain>
    </source>
</reference>
<comment type="similarity">
    <text evidence="4">Belongs to the glutamate--cysteine ligase type 2 family. YbdK subfamily.</text>
</comment>
<dbReference type="NCBIfam" id="NF010040">
    <property type="entry name" value="PRK13516.1"/>
    <property type="match status" value="1"/>
</dbReference>
<dbReference type="InterPro" id="IPR014746">
    <property type="entry name" value="Gln_synth/guanido_kin_cat_dom"/>
</dbReference>
<dbReference type="InterPro" id="IPR006336">
    <property type="entry name" value="GCS2"/>
</dbReference>
<dbReference type="Proteomes" id="UP001156706">
    <property type="component" value="Unassembled WGS sequence"/>
</dbReference>
<keyword evidence="1 4" id="KW-0436">Ligase</keyword>
<keyword evidence="3 4" id="KW-0067">ATP-binding</keyword>
<accession>A0ABQ5YII6</accession>
<dbReference type="PANTHER" id="PTHR36510">
    <property type="entry name" value="GLUTAMATE--CYSTEINE LIGASE 2-RELATED"/>
    <property type="match status" value="1"/>
</dbReference>
<dbReference type="GO" id="GO:0016874">
    <property type="term" value="F:ligase activity"/>
    <property type="evidence" value="ECO:0007669"/>
    <property type="project" value="UniProtKB-KW"/>
</dbReference>
<name>A0ABQ5YII6_9NEIS</name>
<dbReference type="HAMAP" id="MF_01609">
    <property type="entry name" value="Glu_cys_ligase_2"/>
    <property type="match status" value="1"/>
</dbReference>
<proteinExistence type="inferred from homology"/>
<comment type="caution">
    <text evidence="5">The sequence shown here is derived from an EMBL/GenBank/DDBJ whole genome shotgun (WGS) entry which is preliminary data.</text>
</comment>
<sequence length="383" mass="43360">MSNHELDEMLSFHGSEALTMGVELELQILSRHDYNLTRGATDLLAQLARQDHPGNVVPEITEGMIELNSSVHHDYTSLVAELETLRDHMVAAGDRLHLALAGGGTHPFQRWHEQRIYPKERYLALSEMYGYLAKQFTVFGQHIHIACRDGDEAVRMTRLVSRYVPHFIALSASSPYYQGVDTAFDSARLSAVNAFPLSGTMPPVYSWREFCDYFTRMVEYGVVQSMKDFYWDIRPKPNYGTIEVRVCDTPLAPRQAARLAAFAQALVAWLRQETRRAPHPDLGMAYSYNRFQACRFGLSAQFIDVATRSQRALHEDLIDTLTRLMPVAADLHSEAAISELLGQVLRMDNDAAWLRSVAGRECSLSHVMLRQVERWAGREASLA</sequence>
<comment type="catalytic activity">
    <reaction evidence="4">
        <text>L-cysteine + L-glutamate + ATP = gamma-L-glutamyl-L-cysteine + ADP + phosphate + H(+)</text>
        <dbReference type="Rhea" id="RHEA:13285"/>
        <dbReference type="ChEBI" id="CHEBI:15378"/>
        <dbReference type="ChEBI" id="CHEBI:29985"/>
        <dbReference type="ChEBI" id="CHEBI:30616"/>
        <dbReference type="ChEBI" id="CHEBI:35235"/>
        <dbReference type="ChEBI" id="CHEBI:43474"/>
        <dbReference type="ChEBI" id="CHEBI:58173"/>
        <dbReference type="ChEBI" id="CHEBI:456216"/>
        <dbReference type="EC" id="6.3.2.2"/>
    </reaction>
</comment>
<dbReference type="SUPFAM" id="SSF55931">
    <property type="entry name" value="Glutamine synthetase/guanido kinase"/>
    <property type="match status" value="1"/>
</dbReference>